<protein>
    <submittedName>
        <fullName evidence="4">Peptidase M24, structural domain protein</fullName>
        <ecNumber evidence="4">3.5.3.3</ecNumber>
    </submittedName>
</protein>
<dbReference type="PROSITE" id="PS00491">
    <property type="entry name" value="PROLINE_PEPTIDASE"/>
    <property type="match status" value="1"/>
</dbReference>
<evidence type="ECO:0000256" key="1">
    <source>
        <dbReference type="ARBA" id="ARBA00022723"/>
    </source>
</evidence>
<dbReference type="Pfam" id="PF00557">
    <property type="entry name" value="Peptidase_M24"/>
    <property type="match status" value="1"/>
</dbReference>
<dbReference type="InterPro" id="IPR001131">
    <property type="entry name" value="Peptidase_M24B_aminopep-P_CS"/>
</dbReference>
<dbReference type="InterPro" id="IPR050659">
    <property type="entry name" value="Peptidase_M24B"/>
</dbReference>
<dbReference type="EC" id="3.5.3.3" evidence="4"/>
<comment type="caution">
    <text evidence="4">The sequence shown here is derived from an EMBL/GenBank/DDBJ whole genome shotgun (WGS) entry which is preliminary data.</text>
</comment>
<sequence length="273" mass="30006">LLDSKGSVGMNYQELTHQQFLRFEKMFPSVRWVDASNAIKRARVTKDAEELGRLQKAADIGSAVAREIPGMLQEGMTELALATDMNYRMMKHGASGPSFSTIVGFGPNGAEPHYFAGDRKLRGGDSMVCDFGAFYRRYASDITRSFHFGKRDDEMKKVHELVEEAQQAALAVLRPGVPGKDVHNAAAKVIDASPYKGKFMHGLGHSIGLNVHDGWGMNQLVEEPIEEGMVITIEPGIYLSGHGGVRIEDDVVVTKDGYRFLTTAPRGYLEVSA</sequence>
<evidence type="ECO:0000259" key="3">
    <source>
        <dbReference type="Pfam" id="PF00557"/>
    </source>
</evidence>
<dbReference type="SUPFAM" id="SSF55920">
    <property type="entry name" value="Creatinase/aminopeptidase"/>
    <property type="match status" value="1"/>
</dbReference>
<organism evidence="4">
    <name type="scientific">mine drainage metagenome</name>
    <dbReference type="NCBI Taxonomy" id="410659"/>
    <lineage>
        <taxon>unclassified sequences</taxon>
        <taxon>metagenomes</taxon>
        <taxon>ecological metagenomes</taxon>
    </lineage>
</organism>
<name>T1BUF8_9ZZZZ</name>
<dbReference type="CDD" id="cd01092">
    <property type="entry name" value="APP-like"/>
    <property type="match status" value="1"/>
</dbReference>
<dbReference type="PANTHER" id="PTHR46112">
    <property type="entry name" value="AMINOPEPTIDASE"/>
    <property type="match status" value="1"/>
</dbReference>
<evidence type="ECO:0000313" key="4">
    <source>
        <dbReference type="EMBL" id="EQD72198.1"/>
    </source>
</evidence>
<reference evidence="4" key="1">
    <citation type="submission" date="2013-08" db="EMBL/GenBank/DDBJ databases">
        <authorList>
            <person name="Mendez C."/>
            <person name="Richter M."/>
            <person name="Ferrer M."/>
            <person name="Sanchez J."/>
        </authorList>
    </citation>
    <scope>NUCLEOTIDE SEQUENCE</scope>
</reference>
<dbReference type="InterPro" id="IPR036005">
    <property type="entry name" value="Creatinase/aminopeptidase-like"/>
</dbReference>
<keyword evidence="2 4" id="KW-0378">Hydrolase</keyword>
<accession>T1BUF8</accession>
<proteinExistence type="predicted"/>
<feature type="domain" description="Peptidase M24" evidence="3">
    <location>
        <begin position="53"/>
        <end position="255"/>
    </location>
</feature>
<dbReference type="InterPro" id="IPR000994">
    <property type="entry name" value="Pept_M24"/>
</dbReference>
<dbReference type="PANTHER" id="PTHR46112:SF3">
    <property type="entry name" value="AMINOPEPTIDASE YPDF"/>
    <property type="match status" value="1"/>
</dbReference>
<dbReference type="Gene3D" id="3.90.230.10">
    <property type="entry name" value="Creatinase/methionine aminopeptidase superfamily"/>
    <property type="match status" value="1"/>
</dbReference>
<dbReference type="AlphaFoldDB" id="T1BUF8"/>
<dbReference type="EMBL" id="AUZY01002456">
    <property type="protein sequence ID" value="EQD72198.1"/>
    <property type="molecule type" value="Genomic_DNA"/>
</dbReference>
<reference evidence="4" key="2">
    <citation type="journal article" date="2014" name="ISME J.">
        <title>Microbial stratification in low pH oxic and suboxic macroscopic growths along an acid mine drainage.</title>
        <authorList>
            <person name="Mendez-Garcia C."/>
            <person name="Mesa V."/>
            <person name="Sprenger R.R."/>
            <person name="Richter M."/>
            <person name="Diez M.S."/>
            <person name="Solano J."/>
            <person name="Bargiela R."/>
            <person name="Golyshina O.V."/>
            <person name="Manteca A."/>
            <person name="Ramos J.L."/>
            <person name="Gallego J.R."/>
            <person name="Llorente I."/>
            <person name="Martins Dos Santos V.A."/>
            <person name="Jensen O.N."/>
            <person name="Pelaez A.I."/>
            <person name="Sanchez J."/>
            <person name="Ferrer M."/>
        </authorList>
    </citation>
    <scope>NUCLEOTIDE SEQUENCE</scope>
</reference>
<dbReference type="GO" id="GO:0016980">
    <property type="term" value="F:creatinase activity"/>
    <property type="evidence" value="ECO:0007669"/>
    <property type="project" value="UniProtKB-EC"/>
</dbReference>
<keyword evidence="1" id="KW-0479">Metal-binding</keyword>
<evidence type="ECO:0000256" key="2">
    <source>
        <dbReference type="ARBA" id="ARBA00022801"/>
    </source>
</evidence>
<dbReference type="GO" id="GO:0046872">
    <property type="term" value="F:metal ion binding"/>
    <property type="evidence" value="ECO:0007669"/>
    <property type="project" value="UniProtKB-KW"/>
</dbReference>
<feature type="non-terminal residue" evidence="4">
    <location>
        <position position="1"/>
    </location>
</feature>
<gene>
    <name evidence="4" type="ORF">B1B_03943</name>
</gene>